<evidence type="ECO:0000313" key="1">
    <source>
        <dbReference type="EMBL" id="AGC43858.1"/>
    </source>
</evidence>
<dbReference type="EMBL" id="CP004025">
    <property type="protein sequence ID" value="AGC43858.1"/>
    <property type="molecule type" value="Genomic_DNA"/>
</dbReference>
<dbReference type="KEGG" id="msd:MYSTI_02542"/>
<accession>L7U6Y1</accession>
<dbReference type="AlphaFoldDB" id="L7U6Y1"/>
<dbReference type="STRING" id="1278073.MYSTI_02542"/>
<reference evidence="1 2" key="1">
    <citation type="journal article" date="2013" name="Genome Announc.">
        <title>Complete genome sequence of Myxococcus stipitatus strain DSM 14675, a fruiting myxobacterium.</title>
        <authorList>
            <person name="Huntley S."/>
            <person name="Kneip S."/>
            <person name="Treuner-Lange A."/>
            <person name="Sogaard-Andersen L."/>
        </authorList>
    </citation>
    <scope>NUCLEOTIDE SEQUENCE [LARGE SCALE GENOMIC DNA]</scope>
    <source>
        <strain evidence="2">DSM 14675 / JCM 12634 / Mx s8</strain>
    </source>
</reference>
<dbReference type="PATRIC" id="fig|1278073.3.peg.2580"/>
<dbReference type="HOGENOM" id="CLU_2753670_0_0_7"/>
<keyword evidence="2" id="KW-1185">Reference proteome</keyword>
<protein>
    <recommendedName>
        <fullName evidence="3">YgiT-type zinc finger domain-containing protein</fullName>
    </recommendedName>
</protein>
<dbReference type="Proteomes" id="UP000011131">
    <property type="component" value="Chromosome"/>
</dbReference>
<organism evidence="1 2">
    <name type="scientific">Myxococcus stipitatus (strain DSM 14675 / JCM 12634 / Mx s8)</name>
    <dbReference type="NCBI Taxonomy" id="1278073"/>
    <lineage>
        <taxon>Bacteria</taxon>
        <taxon>Pseudomonadati</taxon>
        <taxon>Myxococcota</taxon>
        <taxon>Myxococcia</taxon>
        <taxon>Myxococcales</taxon>
        <taxon>Cystobacterineae</taxon>
        <taxon>Myxococcaceae</taxon>
        <taxon>Myxococcus</taxon>
    </lineage>
</organism>
<evidence type="ECO:0000313" key="2">
    <source>
        <dbReference type="Proteomes" id="UP000011131"/>
    </source>
</evidence>
<evidence type="ECO:0008006" key="3">
    <source>
        <dbReference type="Google" id="ProtNLM"/>
    </source>
</evidence>
<name>L7U6Y1_MYXSD</name>
<sequence length="70" mass="7694">MVTNASGTEYEYGSCPCAGAYASRFIEVEMEVSGRNVVVSAIPQGECPQCSSQVYKLQVIERLETLMRPE</sequence>
<gene>
    <name evidence="1" type="ordered locus">MYSTI_02542</name>
</gene>
<proteinExistence type="predicted"/>